<feature type="compositionally biased region" description="Low complexity" evidence="1">
    <location>
        <begin position="45"/>
        <end position="57"/>
    </location>
</feature>
<feature type="region of interest" description="Disordered" evidence="1">
    <location>
        <begin position="30"/>
        <end position="98"/>
    </location>
</feature>
<feature type="compositionally biased region" description="Basic residues" evidence="1">
    <location>
        <begin position="58"/>
        <end position="69"/>
    </location>
</feature>
<accession>A0A147BUA9</accession>
<name>A0A147BUA9_IXORI</name>
<evidence type="ECO:0000313" key="2">
    <source>
        <dbReference type="EMBL" id="JAR94112.1"/>
    </source>
</evidence>
<protein>
    <submittedName>
        <fullName evidence="2">Uncharacterized protein</fullName>
    </submittedName>
</protein>
<reference evidence="2" key="1">
    <citation type="journal article" date="2018" name="PLoS Negl. Trop. Dis.">
        <title>Sialome diversity of ticks revealed by RNAseq of single tick salivary glands.</title>
        <authorList>
            <person name="Perner J."/>
            <person name="Kropackova S."/>
            <person name="Kopacek P."/>
            <person name="Ribeiro J.M."/>
        </authorList>
    </citation>
    <scope>NUCLEOTIDE SEQUENCE</scope>
    <source>
        <strain evidence="2">Siblings of single egg batch collected in Ceske Budejovice</strain>
        <tissue evidence="2">Salivary glands</tissue>
    </source>
</reference>
<proteinExistence type="predicted"/>
<dbReference type="EMBL" id="GEGO01001292">
    <property type="protein sequence ID" value="JAR94112.1"/>
    <property type="molecule type" value="Transcribed_RNA"/>
</dbReference>
<dbReference type="AlphaFoldDB" id="A0A147BUA9"/>
<organism evidence="2">
    <name type="scientific">Ixodes ricinus</name>
    <name type="common">Common tick</name>
    <name type="synonym">Acarus ricinus</name>
    <dbReference type="NCBI Taxonomy" id="34613"/>
    <lineage>
        <taxon>Eukaryota</taxon>
        <taxon>Metazoa</taxon>
        <taxon>Ecdysozoa</taxon>
        <taxon>Arthropoda</taxon>
        <taxon>Chelicerata</taxon>
        <taxon>Arachnida</taxon>
        <taxon>Acari</taxon>
        <taxon>Parasitiformes</taxon>
        <taxon>Ixodida</taxon>
        <taxon>Ixodoidea</taxon>
        <taxon>Ixodidae</taxon>
        <taxon>Ixodinae</taxon>
        <taxon>Ixodes</taxon>
    </lineage>
</organism>
<sequence length="236" mass="26211">MASGKSKSPKSGRGIAAAAAAAAMRVVLVARAPPPAGAPRRRTTRTLTARTTAAATTRRARRRRCRTRPRPRETWSGTTPPSPSERPSGRPLPDFSSRRAGHASLFSSRRKSGIGYCPAGLRPERHAASGRRRKSALREVSLFPRHCVLPRRARVLFVWYCSSNPPPLLLRACGTLFPLPRDVFWQTRSILLLFVSSETRPYFSSFVTERFVFLKSMGLPSAFPRSFCLHSRAWGV</sequence>
<evidence type="ECO:0000256" key="1">
    <source>
        <dbReference type="SAM" id="MobiDB-lite"/>
    </source>
</evidence>